<sequence length="368" mass="42732">MNTFDALNIFYKEDTISDFLIHCFKDDNNQFLACFLQEAKIFVDNNASFEIETRVGLGKAIGTPDVIIKATSDSEIQLIIIENKMGSAEGNEQTNRYESLEARKRMAKRFNIDLTDTKFHFIFLALDTTTRPKNSKYVFLNYQLFLSGDWPLKDPTLSTIFKDFQETLHRFYEPMQTPYKSLASNVEMDGMQRKICWQNILYETMSTNPNLDLRWGEVAGAGRNNFLFLITKKNWYSSEPHTEVGLTQTFYIHIDVYINLLNKQKNGIREIGIRFETHPYEPHDKIKHLPGYETFMSNKQMFQEKLLEITKQHGIETKSKNTKLLVMTLPIKGTTIRDTVQQIKQQVNAIEGCIDKVVAEMVNENLLN</sequence>
<dbReference type="EMBL" id="JAOUSF010000005">
    <property type="protein sequence ID" value="MCU9614918.1"/>
    <property type="molecule type" value="Genomic_DNA"/>
</dbReference>
<evidence type="ECO:0000313" key="1">
    <source>
        <dbReference type="EMBL" id="MCU9614918.1"/>
    </source>
</evidence>
<dbReference type="RefSeq" id="WP_263074236.1">
    <property type="nucleotide sequence ID" value="NZ_JAOUSF010000005.1"/>
</dbReference>
<evidence type="ECO:0000313" key="2">
    <source>
        <dbReference type="Proteomes" id="UP001209318"/>
    </source>
</evidence>
<proteinExistence type="predicted"/>
<gene>
    <name evidence="1" type="ORF">OEV98_15340</name>
</gene>
<keyword evidence="2" id="KW-1185">Reference proteome</keyword>
<dbReference type="AlphaFoldDB" id="A0AAE3IUN4"/>
<protein>
    <submittedName>
        <fullName evidence="1">PD-(D/E)XK nuclease family protein</fullName>
    </submittedName>
</protein>
<name>A0AAE3IUN4_9BACI</name>
<comment type="caution">
    <text evidence="1">The sequence shown here is derived from an EMBL/GenBank/DDBJ whole genome shotgun (WGS) entry which is preliminary data.</text>
</comment>
<reference evidence="1" key="1">
    <citation type="submission" date="2022-10" db="EMBL/GenBank/DDBJ databases">
        <title>Description of Fervidibacillus gen. nov. in the family Fervidibacillaceae fam. nov. with two species, Fervidibacillus albus sp. nov., and Fervidibacillus halotolerans sp. nov., isolated from tidal flat sediments.</title>
        <authorList>
            <person name="Kwon K.K."/>
            <person name="Yang S.-H."/>
        </authorList>
    </citation>
    <scope>NUCLEOTIDE SEQUENCE</scope>
    <source>
        <strain evidence="1">JCM 19140</strain>
    </source>
</reference>
<organism evidence="1 2">
    <name type="scientific">Perspicuibacillus lycopersici</name>
    <dbReference type="NCBI Taxonomy" id="1325689"/>
    <lineage>
        <taxon>Bacteria</taxon>
        <taxon>Bacillati</taxon>
        <taxon>Bacillota</taxon>
        <taxon>Bacilli</taxon>
        <taxon>Bacillales</taxon>
        <taxon>Bacillaceae</taxon>
        <taxon>Perspicuibacillus</taxon>
    </lineage>
</organism>
<accession>A0AAE3IUN4</accession>
<dbReference type="Proteomes" id="UP001209318">
    <property type="component" value="Unassembled WGS sequence"/>
</dbReference>